<evidence type="ECO:0000313" key="1">
    <source>
        <dbReference type="EMBL" id="KAL3309816.1"/>
    </source>
</evidence>
<dbReference type="AlphaFoldDB" id="A0ABD2PVI6"/>
<sequence>SFSLSELVKKLHSKVFLELDYETMKTRRSLRQYEIPDAEGYFDKYVYPVYLDIKTELTKEPQDVPIHGTNSKEHVYAVVMNVCHNSIKKDSMLDVQVEQC</sequence>
<dbReference type="InterPro" id="IPR027417">
    <property type="entry name" value="P-loop_NTPase"/>
</dbReference>
<name>A0ABD2PVI6_9PLAT</name>
<feature type="non-terminal residue" evidence="1">
    <location>
        <position position="1"/>
    </location>
</feature>
<keyword evidence="2" id="KW-1185">Reference proteome</keyword>
<dbReference type="Gene3D" id="3.40.50.300">
    <property type="entry name" value="P-loop containing nucleotide triphosphate hydrolases"/>
    <property type="match status" value="1"/>
</dbReference>
<reference evidence="1 2" key="1">
    <citation type="submission" date="2024-11" db="EMBL/GenBank/DDBJ databases">
        <title>Adaptive evolution of stress response genes in parasites aligns with host niche diversity.</title>
        <authorList>
            <person name="Hahn C."/>
            <person name="Resl P."/>
        </authorList>
    </citation>
    <scope>NUCLEOTIDE SEQUENCE [LARGE SCALE GENOMIC DNA]</scope>
    <source>
        <strain evidence="1">EGGRZ-B1_66</strain>
        <tissue evidence="1">Body</tissue>
    </source>
</reference>
<proteinExistence type="predicted"/>
<protein>
    <submittedName>
        <fullName evidence="1">Uncharacterized protein</fullName>
    </submittedName>
</protein>
<comment type="caution">
    <text evidence="1">The sequence shown here is derived from an EMBL/GenBank/DDBJ whole genome shotgun (WGS) entry which is preliminary data.</text>
</comment>
<dbReference type="Proteomes" id="UP001626550">
    <property type="component" value="Unassembled WGS sequence"/>
</dbReference>
<accession>A0ABD2PVI6</accession>
<evidence type="ECO:0000313" key="2">
    <source>
        <dbReference type="Proteomes" id="UP001626550"/>
    </source>
</evidence>
<dbReference type="EMBL" id="JBJKFK010003519">
    <property type="protein sequence ID" value="KAL3309816.1"/>
    <property type="molecule type" value="Genomic_DNA"/>
</dbReference>
<organism evidence="1 2">
    <name type="scientific">Cichlidogyrus casuarinus</name>
    <dbReference type="NCBI Taxonomy" id="1844966"/>
    <lineage>
        <taxon>Eukaryota</taxon>
        <taxon>Metazoa</taxon>
        <taxon>Spiralia</taxon>
        <taxon>Lophotrochozoa</taxon>
        <taxon>Platyhelminthes</taxon>
        <taxon>Monogenea</taxon>
        <taxon>Monopisthocotylea</taxon>
        <taxon>Dactylogyridea</taxon>
        <taxon>Ancyrocephalidae</taxon>
        <taxon>Cichlidogyrus</taxon>
    </lineage>
</organism>
<gene>
    <name evidence="1" type="ORF">Ciccas_011630</name>
</gene>